<evidence type="ECO:0000313" key="7">
    <source>
        <dbReference type="EMBL" id="KAJ8893599.1"/>
    </source>
</evidence>
<comment type="function">
    <text evidence="4">Binds specifically to cytosolic chaperonin (c-CPN) and transfers target proteins to it. Binds to nascent polypeptide chain and promotes folding in an environment in which there are many competing pathways for nonnative proteins.</text>
</comment>
<accession>A0ABQ9IAA2</accession>
<evidence type="ECO:0000256" key="4">
    <source>
        <dbReference type="ARBA" id="ARBA00024667"/>
    </source>
</evidence>
<evidence type="ECO:0000256" key="3">
    <source>
        <dbReference type="ARBA" id="ARBA00023186"/>
    </source>
</evidence>
<comment type="similarity">
    <text evidence="1">Belongs to the prefoldin subunit beta family.</text>
</comment>
<gene>
    <name evidence="7" type="ORF">PR048_006199</name>
</gene>
<protein>
    <recommendedName>
        <fullName evidence="9">Prefoldin subunit 2</fullName>
    </recommendedName>
</protein>
<feature type="coiled-coil region" evidence="5">
    <location>
        <begin position="20"/>
        <end position="54"/>
    </location>
</feature>
<proteinExistence type="inferred from homology"/>
<evidence type="ECO:0000256" key="5">
    <source>
        <dbReference type="SAM" id="Coils"/>
    </source>
</evidence>
<evidence type="ECO:0000256" key="6">
    <source>
        <dbReference type="SAM" id="MobiDB-lite"/>
    </source>
</evidence>
<keyword evidence="5" id="KW-0175">Coiled coil</keyword>
<dbReference type="InterPro" id="IPR009053">
    <property type="entry name" value="Prefoldin"/>
</dbReference>
<dbReference type="EMBL" id="JARBHB010000002">
    <property type="protein sequence ID" value="KAJ8893599.1"/>
    <property type="molecule type" value="Genomic_DNA"/>
</dbReference>
<evidence type="ECO:0000313" key="8">
    <source>
        <dbReference type="Proteomes" id="UP001159363"/>
    </source>
</evidence>
<name>A0ABQ9IAA2_9NEOP</name>
<organism evidence="7 8">
    <name type="scientific">Dryococelus australis</name>
    <dbReference type="NCBI Taxonomy" id="614101"/>
    <lineage>
        <taxon>Eukaryota</taxon>
        <taxon>Metazoa</taxon>
        <taxon>Ecdysozoa</taxon>
        <taxon>Arthropoda</taxon>
        <taxon>Hexapoda</taxon>
        <taxon>Insecta</taxon>
        <taxon>Pterygota</taxon>
        <taxon>Neoptera</taxon>
        <taxon>Polyneoptera</taxon>
        <taxon>Phasmatodea</taxon>
        <taxon>Verophasmatodea</taxon>
        <taxon>Anareolatae</taxon>
        <taxon>Phasmatidae</taxon>
        <taxon>Eurycanthinae</taxon>
        <taxon>Dryococelus</taxon>
    </lineage>
</organism>
<feature type="region of interest" description="Disordered" evidence="6">
    <location>
        <begin position="117"/>
        <end position="148"/>
    </location>
</feature>
<comment type="caution">
    <text evidence="7">The sequence shown here is derived from an EMBL/GenBank/DDBJ whole genome shotgun (WGS) entry which is preliminary data.</text>
</comment>
<evidence type="ECO:0000256" key="1">
    <source>
        <dbReference type="ARBA" id="ARBA00008045"/>
    </source>
</evidence>
<evidence type="ECO:0000256" key="2">
    <source>
        <dbReference type="ARBA" id="ARBA00011695"/>
    </source>
</evidence>
<evidence type="ECO:0008006" key="9">
    <source>
        <dbReference type="Google" id="ProtNLM"/>
    </source>
</evidence>
<keyword evidence="3" id="KW-0143">Chaperone</keyword>
<dbReference type="SUPFAM" id="SSF46579">
    <property type="entry name" value="Prefoldin"/>
    <property type="match status" value="1"/>
</dbReference>
<dbReference type="Pfam" id="PF01920">
    <property type="entry name" value="Prefoldin_2"/>
    <property type="match status" value="1"/>
</dbReference>
<keyword evidence="8" id="KW-1185">Reference proteome</keyword>
<comment type="subunit">
    <text evidence="2">Heterohexamer of two PFD-alpha type and four PFD-beta type subunits.</text>
</comment>
<dbReference type="CDD" id="cd23163">
    <property type="entry name" value="Prefoldin_2"/>
    <property type="match status" value="1"/>
</dbReference>
<reference evidence="7 8" key="1">
    <citation type="submission" date="2023-02" db="EMBL/GenBank/DDBJ databases">
        <title>LHISI_Scaffold_Assembly.</title>
        <authorList>
            <person name="Stuart O.P."/>
            <person name="Cleave R."/>
            <person name="Magrath M.J.L."/>
            <person name="Mikheyev A.S."/>
        </authorList>
    </citation>
    <scope>NUCLEOTIDE SEQUENCE [LARGE SCALE GENOMIC DNA]</scope>
    <source>
        <strain evidence="7">Daus_M_001</strain>
        <tissue evidence="7">Leg muscle</tissue>
    </source>
</reference>
<dbReference type="InterPro" id="IPR027235">
    <property type="entry name" value="PFD2"/>
</dbReference>
<dbReference type="Proteomes" id="UP001159363">
    <property type="component" value="Chromosome 2"/>
</dbReference>
<dbReference type="Gene3D" id="1.10.287.370">
    <property type="match status" value="1"/>
</dbReference>
<feature type="compositionally biased region" description="Basic and acidic residues" evidence="6">
    <location>
        <begin position="117"/>
        <end position="134"/>
    </location>
</feature>
<sequence length="148" mass="17007">MAVEGKKAKTKSNEEILEGFQALRAEQRHMVNKLSELEMELLEHKMVIESLKNIEEGRKCFRMIGGVLCERTVKDVLPNLISNSEQLAKYVDNLNEQLKKKGQELNDYKEKFNIRIRGHDELPTSEPSKEESNQKTRTGNVLVVNNPV</sequence>
<dbReference type="PANTHER" id="PTHR13303">
    <property type="entry name" value="PREFOLDIN SUBUNIT 2"/>
    <property type="match status" value="1"/>
</dbReference>
<dbReference type="InterPro" id="IPR002777">
    <property type="entry name" value="PFD_beta-like"/>
</dbReference>